<keyword evidence="2" id="KW-1185">Reference proteome</keyword>
<evidence type="ECO:0000313" key="2">
    <source>
        <dbReference type="Proteomes" id="UP000499080"/>
    </source>
</evidence>
<accession>A0A4Y2MYU6</accession>
<reference evidence="1 2" key="1">
    <citation type="journal article" date="2019" name="Sci. Rep.">
        <title>Orb-weaving spider Araneus ventricosus genome elucidates the spidroin gene catalogue.</title>
        <authorList>
            <person name="Kono N."/>
            <person name="Nakamura H."/>
            <person name="Ohtoshi R."/>
            <person name="Moran D.A.P."/>
            <person name="Shinohara A."/>
            <person name="Yoshida Y."/>
            <person name="Fujiwara M."/>
            <person name="Mori M."/>
            <person name="Tomita M."/>
            <person name="Arakawa K."/>
        </authorList>
    </citation>
    <scope>NUCLEOTIDE SEQUENCE [LARGE SCALE GENOMIC DNA]</scope>
</reference>
<comment type="caution">
    <text evidence="1">The sequence shown here is derived from an EMBL/GenBank/DDBJ whole genome shotgun (WGS) entry which is preliminary data.</text>
</comment>
<proteinExistence type="predicted"/>
<evidence type="ECO:0000313" key="1">
    <source>
        <dbReference type="EMBL" id="GBN32275.1"/>
    </source>
</evidence>
<name>A0A4Y2MYU6_ARAVE</name>
<gene>
    <name evidence="1" type="ORF">AVEN_113460_1</name>
</gene>
<dbReference type="Proteomes" id="UP000499080">
    <property type="component" value="Unassembled WGS sequence"/>
</dbReference>
<sequence length="187" mass="20842">MSISIGILGEEAINYHRAFECGNSSMSCIVGKNFKEVKFTVEVLSGTVVQKSWQARRVSDYSEAFSRRLVVEFHSLLAGIHGTKPCGDSSMQAFSTGDTWRHHRHSIAGLRTLASGTKTGMNSLSGQFFSEQVATRPLTPKERVQSLRVKRPPCARITQKNCSFDLCKQFKLPVIIQPKLKMFKDSA</sequence>
<protein>
    <submittedName>
        <fullName evidence="1">Uncharacterized protein</fullName>
    </submittedName>
</protein>
<dbReference type="EMBL" id="BGPR01008214">
    <property type="protein sequence ID" value="GBN32275.1"/>
    <property type="molecule type" value="Genomic_DNA"/>
</dbReference>
<dbReference type="AlphaFoldDB" id="A0A4Y2MYU6"/>
<organism evidence="1 2">
    <name type="scientific">Araneus ventricosus</name>
    <name type="common">Orbweaver spider</name>
    <name type="synonym">Epeira ventricosa</name>
    <dbReference type="NCBI Taxonomy" id="182803"/>
    <lineage>
        <taxon>Eukaryota</taxon>
        <taxon>Metazoa</taxon>
        <taxon>Ecdysozoa</taxon>
        <taxon>Arthropoda</taxon>
        <taxon>Chelicerata</taxon>
        <taxon>Arachnida</taxon>
        <taxon>Araneae</taxon>
        <taxon>Araneomorphae</taxon>
        <taxon>Entelegynae</taxon>
        <taxon>Araneoidea</taxon>
        <taxon>Araneidae</taxon>
        <taxon>Araneus</taxon>
    </lineage>
</organism>